<protein>
    <submittedName>
        <fullName evidence="12">MFS alpha-glucoside transporter</fullName>
    </submittedName>
</protein>
<dbReference type="PANTHER" id="PTHR48022">
    <property type="entry name" value="PLASTIDIC GLUCOSE TRANSPORTER 4"/>
    <property type="match status" value="1"/>
</dbReference>
<evidence type="ECO:0000259" key="11">
    <source>
        <dbReference type="PROSITE" id="PS50850"/>
    </source>
</evidence>
<keyword evidence="13" id="KW-1185">Reference proteome</keyword>
<evidence type="ECO:0000256" key="6">
    <source>
        <dbReference type="ARBA" id="ARBA00023136"/>
    </source>
</evidence>
<feature type="transmembrane region" description="Helical" evidence="10">
    <location>
        <begin position="453"/>
        <end position="470"/>
    </location>
</feature>
<feature type="transmembrane region" description="Helical" evidence="10">
    <location>
        <begin position="57"/>
        <end position="83"/>
    </location>
</feature>
<comment type="caution">
    <text evidence="12">The sequence shown here is derived from an EMBL/GenBank/DDBJ whole genome shotgun (WGS) entry which is preliminary data.</text>
</comment>
<dbReference type="PANTHER" id="PTHR48022:SF5">
    <property type="entry name" value="ALPHA-GLUCOSIDES PERMEASE MPH2-RELATED"/>
    <property type="match status" value="1"/>
</dbReference>
<dbReference type="InterPro" id="IPR005828">
    <property type="entry name" value="MFS_sugar_transport-like"/>
</dbReference>
<evidence type="ECO:0000256" key="3">
    <source>
        <dbReference type="ARBA" id="ARBA00022448"/>
    </source>
</evidence>
<accession>A0ABR4FQ94</accession>
<keyword evidence="4 10" id="KW-0812">Transmembrane</keyword>
<dbReference type="InterPro" id="IPR036259">
    <property type="entry name" value="MFS_trans_sf"/>
</dbReference>
<dbReference type="NCBIfam" id="TIGR00879">
    <property type="entry name" value="SP"/>
    <property type="match status" value="1"/>
</dbReference>
<evidence type="ECO:0000256" key="10">
    <source>
        <dbReference type="SAM" id="Phobius"/>
    </source>
</evidence>
<dbReference type="InterPro" id="IPR020846">
    <property type="entry name" value="MFS_dom"/>
</dbReference>
<organism evidence="12 13">
    <name type="scientific">Aspergillus keveii</name>
    <dbReference type="NCBI Taxonomy" id="714993"/>
    <lineage>
        <taxon>Eukaryota</taxon>
        <taxon>Fungi</taxon>
        <taxon>Dikarya</taxon>
        <taxon>Ascomycota</taxon>
        <taxon>Pezizomycotina</taxon>
        <taxon>Eurotiomycetes</taxon>
        <taxon>Eurotiomycetidae</taxon>
        <taxon>Eurotiales</taxon>
        <taxon>Aspergillaceae</taxon>
        <taxon>Aspergillus</taxon>
        <taxon>Aspergillus subgen. Nidulantes</taxon>
    </lineage>
</organism>
<feature type="transmembrane region" description="Helical" evidence="10">
    <location>
        <begin position="482"/>
        <end position="498"/>
    </location>
</feature>
<dbReference type="Proteomes" id="UP001610563">
    <property type="component" value="Unassembled WGS sequence"/>
</dbReference>
<dbReference type="InterPro" id="IPR050360">
    <property type="entry name" value="MFS_Sugar_Transporters"/>
</dbReference>
<feature type="transmembrane region" description="Helical" evidence="10">
    <location>
        <begin position="229"/>
        <end position="246"/>
    </location>
</feature>
<feature type="transmembrane region" description="Helical" evidence="10">
    <location>
        <begin position="136"/>
        <end position="154"/>
    </location>
</feature>
<evidence type="ECO:0000313" key="13">
    <source>
        <dbReference type="Proteomes" id="UP001610563"/>
    </source>
</evidence>
<dbReference type="Pfam" id="PF00083">
    <property type="entry name" value="Sugar_tr"/>
    <property type="match status" value="1"/>
</dbReference>
<name>A0ABR4FQ94_9EURO</name>
<evidence type="ECO:0000256" key="8">
    <source>
        <dbReference type="RuleBase" id="RU003346"/>
    </source>
</evidence>
<feature type="transmembrane region" description="Helical" evidence="10">
    <location>
        <begin position="103"/>
        <end position="124"/>
    </location>
</feature>
<dbReference type="InterPro" id="IPR003663">
    <property type="entry name" value="Sugar/inositol_transpt"/>
</dbReference>
<feature type="transmembrane region" description="Helical" evidence="10">
    <location>
        <begin position="407"/>
        <end position="432"/>
    </location>
</feature>
<dbReference type="PROSITE" id="PS50850">
    <property type="entry name" value="MFS"/>
    <property type="match status" value="1"/>
</dbReference>
<keyword evidence="5 10" id="KW-1133">Transmembrane helix</keyword>
<sequence length="542" mass="60353">MPESDKDIQAPKASTAEHDDHPYEKPDAEQEARIRQTIEKERTTSVREALRLYPKAVAWSILLSTTVIMEGYDLLLVSSFFAFQPWVRKYGEQQPDGSYELSAAWQSVLYNGAAVGEILGLFLNGYLAERFGYRKTMMGALTVITGLIFIPFFAPSVEVLQTGSILMGIPWGIFQTLPATYASEVCPVALRGYLTTYINLCWVMGQLLATGVLRAMLQQTGEWAYRIPYALQWMWPVPLIIGVALAPESPWWLVRKGNKSGAKAALRRLTAHAPDSDFSIDDTVEVMIHTNEIEKEMSSGSSYLACFKGYDLRRTEISCLTWAGQNLCGTAFMNNSTYFFVQAGMDESNSFNMSMGQYAIGFVGVFRAWFMMRHVGRRTLYVSGHALLCLLLLGIGFTSLAPSSTNAGSWAAGSLLLVFALCYNLTVGTVTYSLVSEVSSVRLRAKTLSLARNLYNVCSIVSGVIAPYMLNPTAWNWKSKSGFFWAGITFLCLVWAFFRVPETKGRTYAELDVLFEKGVGARKFADTTVEHFQMNETIPPPI</sequence>
<dbReference type="InterPro" id="IPR005829">
    <property type="entry name" value="Sugar_transporter_CS"/>
</dbReference>
<evidence type="ECO:0000256" key="2">
    <source>
        <dbReference type="ARBA" id="ARBA00010992"/>
    </source>
</evidence>
<feature type="region of interest" description="Disordered" evidence="9">
    <location>
        <begin position="1"/>
        <end position="31"/>
    </location>
</feature>
<dbReference type="PROSITE" id="PS00217">
    <property type="entry name" value="SUGAR_TRANSPORT_2"/>
    <property type="match status" value="1"/>
</dbReference>
<dbReference type="SUPFAM" id="SSF103473">
    <property type="entry name" value="MFS general substrate transporter"/>
    <property type="match status" value="1"/>
</dbReference>
<gene>
    <name evidence="12" type="ORF">BJX66DRAFT_329320</name>
</gene>
<evidence type="ECO:0000256" key="1">
    <source>
        <dbReference type="ARBA" id="ARBA00004141"/>
    </source>
</evidence>
<feature type="transmembrane region" description="Helical" evidence="10">
    <location>
        <begin position="197"/>
        <end position="217"/>
    </location>
</feature>
<evidence type="ECO:0000256" key="5">
    <source>
        <dbReference type="ARBA" id="ARBA00022989"/>
    </source>
</evidence>
<keyword evidence="3 8" id="KW-0813">Transport</keyword>
<reference evidence="12 13" key="1">
    <citation type="submission" date="2024-07" db="EMBL/GenBank/DDBJ databases">
        <title>Section-level genome sequencing and comparative genomics of Aspergillus sections Usti and Cavernicolus.</title>
        <authorList>
            <consortium name="Lawrence Berkeley National Laboratory"/>
            <person name="Nybo J.L."/>
            <person name="Vesth T.C."/>
            <person name="Theobald S."/>
            <person name="Frisvad J.C."/>
            <person name="Larsen T.O."/>
            <person name="Kjaerboelling I."/>
            <person name="Rothschild-Mancinelli K."/>
            <person name="Lyhne E.K."/>
            <person name="Kogle M.E."/>
            <person name="Barry K."/>
            <person name="Clum A."/>
            <person name="Na H."/>
            <person name="Ledsgaard L."/>
            <person name="Lin J."/>
            <person name="Lipzen A."/>
            <person name="Kuo A."/>
            <person name="Riley R."/>
            <person name="Mondo S."/>
            <person name="Labutti K."/>
            <person name="Haridas S."/>
            <person name="Pangalinan J."/>
            <person name="Salamov A.A."/>
            <person name="Simmons B.A."/>
            <person name="Magnuson J.K."/>
            <person name="Chen J."/>
            <person name="Drula E."/>
            <person name="Henrissat B."/>
            <person name="Wiebenga A."/>
            <person name="Lubbers R.J."/>
            <person name="Gomes A.C."/>
            <person name="Makela M.R."/>
            <person name="Stajich J."/>
            <person name="Grigoriev I.V."/>
            <person name="Mortensen U.H."/>
            <person name="De Vries R.P."/>
            <person name="Baker S.E."/>
            <person name="Andersen M.R."/>
        </authorList>
    </citation>
    <scope>NUCLEOTIDE SEQUENCE [LARGE SCALE GENOMIC DNA]</scope>
    <source>
        <strain evidence="12 13">CBS 209.92</strain>
    </source>
</reference>
<keyword evidence="6 10" id="KW-0472">Membrane</keyword>
<evidence type="ECO:0000256" key="9">
    <source>
        <dbReference type="SAM" id="MobiDB-lite"/>
    </source>
</evidence>
<keyword evidence="7" id="KW-0462">Maltose metabolism</keyword>
<comment type="similarity">
    <text evidence="2 8">Belongs to the major facilitator superfamily. Sugar transporter (TC 2.A.1.1) family.</text>
</comment>
<feature type="domain" description="Major facilitator superfamily (MFS) profile" evidence="11">
    <location>
        <begin position="59"/>
        <end position="504"/>
    </location>
</feature>
<dbReference type="Gene3D" id="1.20.1250.20">
    <property type="entry name" value="MFS general substrate transporter like domains"/>
    <property type="match status" value="1"/>
</dbReference>
<proteinExistence type="inferred from homology"/>
<comment type="subcellular location">
    <subcellularLocation>
        <location evidence="1">Membrane</location>
        <topology evidence="1">Multi-pass membrane protein</topology>
    </subcellularLocation>
</comment>
<evidence type="ECO:0000256" key="4">
    <source>
        <dbReference type="ARBA" id="ARBA00022692"/>
    </source>
</evidence>
<evidence type="ECO:0000256" key="7">
    <source>
        <dbReference type="ARBA" id="ARBA00026248"/>
    </source>
</evidence>
<feature type="transmembrane region" description="Helical" evidence="10">
    <location>
        <begin position="379"/>
        <end position="401"/>
    </location>
</feature>
<evidence type="ECO:0000313" key="12">
    <source>
        <dbReference type="EMBL" id="KAL2785426.1"/>
    </source>
</evidence>
<dbReference type="EMBL" id="JBFTWV010000145">
    <property type="protein sequence ID" value="KAL2785426.1"/>
    <property type="molecule type" value="Genomic_DNA"/>
</dbReference>